<feature type="region of interest" description="Disordered" evidence="1">
    <location>
        <begin position="1"/>
        <end position="63"/>
    </location>
</feature>
<gene>
    <name evidence="2" type="ORF">BESB_053350</name>
</gene>
<feature type="region of interest" description="Disordered" evidence="1">
    <location>
        <begin position="494"/>
        <end position="521"/>
    </location>
</feature>
<feature type="compositionally biased region" description="Polar residues" evidence="1">
    <location>
        <begin position="363"/>
        <end position="373"/>
    </location>
</feature>
<feature type="compositionally biased region" description="Low complexity" evidence="1">
    <location>
        <begin position="1626"/>
        <end position="1658"/>
    </location>
</feature>
<comment type="caution">
    <text evidence="2">The sequence shown here is derived from an EMBL/GenBank/DDBJ whole genome shotgun (WGS) entry which is preliminary data.</text>
</comment>
<feature type="compositionally biased region" description="Low complexity" evidence="1">
    <location>
        <begin position="1508"/>
        <end position="1523"/>
    </location>
</feature>
<evidence type="ECO:0000313" key="2">
    <source>
        <dbReference type="EMBL" id="PFH35684.1"/>
    </source>
</evidence>
<evidence type="ECO:0000313" key="3">
    <source>
        <dbReference type="Proteomes" id="UP000224006"/>
    </source>
</evidence>
<dbReference type="OrthoDB" id="334005at2759"/>
<feature type="region of interest" description="Disordered" evidence="1">
    <location>
        <begin position="266"/>
        <end position="287"/>
    </location>
</feature>
<feature type="region of interest" description="Disordered" evidence="1">
    <location>
        <begin position="1103"/>
        <end position="1155"/>
    </location>
</feature>
<feature type="compositionally biased region" description="Low complexity" evidence="1">
    <location>
        <begin position="985"/>
        <end position="997"/>
    </location>
</feature>
<feature type="compositionally biased region" description="Basic and acidic residues" evidence="1">
    <location>
        <begin position="799"/>
        <end position="809"/>
    </location>
</feature>
<feature type="compositionally biased region" description="Low complexity" evidence="1">
    <location>
        <begin position="1483"/>
        <end position="1494"/>
    </location>
</feature>
<feature type="compositionally biased region" description="Low complexity" evidence="1">
    <location>
        <begin position="206"/>
        <end position="220"/>
    </location>
</feature>
<dbReference type="EMBL" id="NWUJ01000004">
    <property type="protein sequence ID" value="PFH35684.1"/>
    <property type="molecule type" value="Genomic_DNA"/>
</dbReference>
<dbReference type="Proteomes" id="UP000224006">
    <property type="component" value="Chromosome IV"/>
</dbReference>
<feature type="region of interest" description="Disordered" evidence="1">
    <location>
        <begin position="451"/>
        <end position="480"/>
    </location>
</feature>
<dbReference type="VEuPathDB" id="ToxoDB:BESB_053350"/>
<sequence>MRPGSAASDARDGLRESAGPRISSLRSRMACRGRASQETGSAAAPLTSGFPPSALASRSPGGECCSSCLPVLVPPRAWGATHVEGEVEDDLQASCRTQPLASSASPERQSRRPLHAEKADAALPSFQAPGHADCRGTDGFAADAPASALPVPIAPRALSTRTDARADSSASPSRDGHDPARVSVSAAPLRCASPRRQETADAPARSLSSPCSGASTSPSSQIQAGASLLASLRVAGDAPSGKAAFDFLGAASALSQVRECFLRDSSVAASASERRSPPRTRTGEPCGDARAYLSRETATAAVSTRAAAGRGLDSTADGLRNRDSECKINVVSAHAAVAPTGNGQMRTAAAGDASPPLSASEGVGSNTLSSSACEETGRDRPQAAVAAELGLGESEREVHVNSASEEASAELEREGGRVLEGLQHILTNLTEPPQGTCGMTAAERCLGGRALLPRPLGAPHEDRNSQQSEPGGGNGAQPPNALKLLAACAMESNATKAELQGPRSHADAGPRPRSAAPRVGMDIGEREAIQADAEVLGCEEVPQEGSKTHAESTSAPATASRLLPAVGPRLQSETPERGQRRETDEREEAGERAYRERASLVAKMISELGANEGAATQDGDARPECVGRAASLEEVKGSVDEEVKAQTRPGVRRGANIAQQTFDREEEGGEPAGQRDVMDARREEVSRAGHGLSVSGEASLPAGAAKPSMDEPAATLASEREAQLCHRVGDEALKGGEASREESEQPSGLREREDGNARPAHFSQKVPQVPVREERLSGNGAARASGTSLEPRPATLHSDSPRDADLLLERRRHSKEVFAAPSGLPSRETLHPAPPAPEASSPPGQPSIQCSSLGSSGGPGDDGVPGGAAFGASGPRDSRVGFQAAAPSHAPTWRQARWQDADCFPPLASPPPPSASPTPCRSFLAGAPCPTARLPSSSRARNKRVWTCAPPDFFVDGQLEMANEISAPARPTESHPEREVREEVPGGAPSASAAVSGDHATLVSAGSVETSFQPAPASLAPSPASSLPPEVSAPACASDASSSSESLLASRDAPAGLACGSPCRDSIGTCVSPAFSEAGVSASVAVPETGAPFLSVASCAESFAGPSQPATSSAPSSSPLLSPAIRGSIPGSSSPARVLGESPGDMPRVPASLQPCLPSQTAVERSYSLPASAAYPKANARAAGLAAPSAAASPAEALEKAEDRENNESAVCLALASAAQKELSVRNDSKSPGVEACEKLKLRVSIVDGALASAREGLRLPPSPQASAASLSQASLPPPVLYESSLCSDGVVASWAPAAVASVPTATKEFHDKGSAGPHPGLGSLSTQRKEPAFCMREHMTQNGEEMQEFVSTKDAHAFPAVCSFPLSKCASGTPDAPASTPDKPGAGVHREASPVSEAPQSLPPRPRTSGVRAACPASAYSSPTHPSPCESPWPSVSLPPSSPATAGARRTDPVSGQGLQVRFEAPENAAREATKRRKTLWASDPSGASASDGQCSELPCAFGQVCSPPSAKASRSRAAQAANISESKGAEPQGAGTFSPQDRRDLEILERVGRVRVGDRIEVCWSITAGGGEKVHGEGKTKRSETRGKRHRSEAGGSKQRESYAGSGARAGLPEKENSGSFHCGSASSLASSRLSSSAVSDGSGEASDGEGAPSSASEEKFVWWPARVAWFPGARRVGHEDGGRRVMLLQYEAFEGFPAESALVVFIGPNQLLHLGAPPPEEAHPADVHRVRGGDGQVGVRTQRRESPAAGDGKPDCREGGRQKREREEPEPAGAPASFLETDAPTLIFKRPGEPPPEDCDVEIDDGASFSIAEILQEQARLDQEQGTTDTPSALHVLHSQFDALPLLTQMCMAAGYRHFADQFLTWLGEVVRARGDGCTLSKDDIDRFASTLRRDSNSTGLSSSFSH</sequence>
<organism evidence="2 3">
    <name type="scientific">Besnoitia besnoiti</name>
    <name type="common">Apicomplexan protozoan</name>
    <dbReference type="NCBI Taxonomy" id="94643"/>
    <lineage>
        <taxon>Eukaryota</taxon>
        <taxon>Sar</taxon>
        <taxon>Alveolata</taxon>
        <taxon>Apicomplexa</taxon>
        <taxon>Conoidasida</taxon>
        <taxon>Coccidia</taxon>
        <taxon>Eucoccidiorida</taxon>
        <taxon>Eimeriorina</taxon>
        <taxon>Sarcocystidae</taxon>
        <taxon>Besnoitia</taxon>
    </lineage>
</organism>
<feature type="region of interest" description="Disordered" evidence="1">
    <location>
        <begin position="1719"/>
        <end position="1799"/>
    </location>
</feature>
<accession>A0A2A9MEP4</accession>
<keyword evidence="3" id="KW-1185">Reference proteome</keyword>
<feature type="compositionally biased region" description="Gly residues" evidence="1">
    <location>
        <begin position="855"/>
        <end position="869"/>
    </location>
</feature>
<proteinExistence type="predicted"/>
<reference evidence="2 3" key="1">
    <citation type="submission" date="2017-09" db="EMBL/GenBank/DDBJ databases">
        <title>Genome sequencing of Besnoitia besnoiti strain Bb-Ger1.</title>
        <authorList>
            <person name="Schares G."/>
            <person name="Venepally P."/>
            <person name="Lorenzi H.A."/>
        </authorList>
    </citation>
    <scope>NUCLEOTIDE SEQUENCE [LARGE SCALE GENOMIC DNA]</scope>
    <source>
        <strain evidence="2 3">Bb-Ger1</strain>
    </source>
</reference>
<feature type="compositionally biased region" description="Basic and acidic residues" evidence="1">
    <location>
        <begin position="1574"/>
        <end position="1588"/>
    </location>
</feature>
<dbReference type="GeneID" id="40310264"/>
<feature type="region of interest" description="Disordered" evidence="1">
    <location>
        <begin position="637"/>
        <end position="919"/>
    </location>
</feature>
<dbReference type="KEGG" id="bbes:BESB_053350"/>
<feature type="compositionally biased region" description="Basic and acidic residues" evidence="1">
    <location>
        <begin position="574"/>
        <end position="595"/>
    </location>
</feature>
<protein>
    <submittedName>
        <fullName evidence="2">Uncharacterized protein</fullName>
    </submittedName>
</protein>
<feature type="region of interest" description="Disordered" evidence="1">
    <location>
        <begin position="151"/>
        <end position="220"/>
    </location>
</feature>
<name>A0A2A9MEP4_BESBE</name>
<feature type="region of interest" description="Disordered" evidence="1">
    <location>
        <begin position="541"/>
        <end position="595"/>
    </location>
</feature>
<feature type="compositionally biased region" description="Low complexity" evidence="1">
    <location>
        <begin position="1014"/>
        <end position="1053"/>
    </location>
</feature>
<feature type="region of interest" description="Disordered" evidence="1">
    <location>
        <begin position="1507"/>
        <end position="1547"/>
    </location>
</feature>
<feature type="region of interest" description="Disordered" evidence="1">
    <location>
        <begin position="966"/>
        <end position="1055"/>
    </location>
</feature>
<feature type="compositionally biased region" description="Basic and acidic residues" evidence="1">
    <location>
        <begin position="1745"/>
        <end position="1772"/>
    </location>
</feature>
<feature type="compositionally biased region" description="Basic and acidic residues" evidence="1">
    <location>
        <begin position="1723"/>
        <end position="1735"/>
    </location>
</feature>
<feature type="compositionally biased region" description="Basic and acidic residues" evidence="1">
    <location>
        <begin position="972"/>
        <end position="984"/>
    </location>
</feature>
<feature type="compositionally biased region" description="Pro residues" evidence="1">
    <location>
        <begin position="907"/>
        <end position="916"/>
    </location>
</feature>
<feature type="region of interest" description="Disordered" evidence="1">
    <location>
        <begin position="1569"/>
        <end position="1660"/>
    </location>
</feature>
<feature type="compositionally biased region" description="Basic and acidic residues" evidence="1">
    <location>
        <begin position="718"/>
        <end position="756"/>
    </location>
</feature>
<feature type="compositionally biased region" description="Low complexity" evidence="1">
    <location>
        <begin position="1106"/>
        <end position="1124"/>
    </location>
</feature>
<feature type="region of interest" description="Disordered" evidence="1">
    <location>
        <begin position="342"/>
        <end position="411"/>
    </location>
</feature>
<feature type="compositionally biased region" description="Basic and acidic residues" evidence="1">
    <location>
        <begin position="676"/>
        <end position="687"/>
    </location>
</feature>
<evidence type="ECO:0000256" key="1">
    <source>
        <dbReference type="SAM" id="MobiDB-lite"/>
    </source>
</evidence>
<dbReference type="RefSeq" id="XP_029219693.1">
    <property type="nucleotide sequence ID" value="XM_029363770.1"/>
</dbReference>
<feature type="region of interest" description="Disordered" evidence="1">
    <location>
        <begin position="1372"/>
        <end position="1495"/>
    </location>
</feature>